<name>A0ABQ2GSP1_9PSED</name>
<dbReference type="RefSeq" id="WP_188866116.1">
    <property type="nucleotide sequence ID" value="NZ_BMNW01000004.1"/>
</dbReference>
<protein>
    <submittedName>
        <fullName evidence="1">Uncharacterized protein</fullName>
    </submittedName>
</protein>
<organism evidence="1 2">
    <name type="scientific">Pseudomonas asuensis</name>
    <dbReference type="NCBI Taxonomy" id="1825787"/>
    <lineage>
        <taxon>Bacteria</taxon>
        <taxon>Pseudomonadati</taxon>
        <taxon>Pseudomonadota</taxon>
        <taxon>Gammaproteobacteria</taxon>
        <taxon>Pseudomonadales</taxon>
        <taxon>Pseudomonadaceae</taxon>
        <taxon>Pseudomonas</taxon>
    </lineage>
</organism>
<proteinExistence type="predicted"/>
<keyword evidence="2" id="KW-1185">Reference proteome</keyword>
<dbReference type="Proteomes" id="UP000616499">
    <property type="component" value="Unassembled WGS sequence"/>
</dbReference>
<evidence type="ECO:0000313" key="2">
    <source>
        <dbReference type="Proteomes" id="UP000616499"/>
    </source>
</evidence>
<gene>
    <name evidence="1" type="ORF">GCM10009425_21420</name>
</gene>
<evidence type="ECO:0000313" key="1">
    <source>
        <dbReference type="EMBL" id="GGM10006.1"/>
    </source>
</evidence>
<accession>A0ABQ2GSP1</accession>
<reference evidence="2" key="1">
    <citation type="journal article" date="2019" name="Int. J. Syst. Evol. Microbiol.">
        <title>The Global Catalogue of Microorganisms (GCM) 10K type strain sequencing project: providing services to taxonomists for standard genome sequencing and annotation.</title>
        <authorList>
            <consortium name="The Broad Institute Genomics Platform"/>
            <consortium name="The Broad Institute Genome Sequencing Center for Infectious Disease"/>
            <person name="Wu L."/>
            <person name="Ma J."/>
        </authorList>
    </citation>
    <scope>NUCLEOTIDE SEQUENCE [LARGE SCALE GENOMIC DNA]</scope>
    <source>
        <strain evidence="2">JCM 13501</strain>
    </source>
</reference>
<dbReference type="EMBL" id="BMNW01000004">
    <property type="protein sequence ID" value="GGM10006.1"/>
    <property type="molecule type" value="Genomic_DNA"/>
</dbReference>
<comment type="caution">
    <text evidence="1">The sequence shown here is derived from an EMBL/GenBank/DDBJ whole genome shotgun (WGS) entry which is preliminary data.</text>
</comment>
<sequence length="55" mass="6025">MRHVYALTSLEVSFNGLPCQEAGSIRCDDAHRVDRSEPGALAVSLTLRRIALQEA</sequence>